<sequence>MRCENHAVSSGNQADGVVNNGRGRVGGWGYRGHHAPRRVFNQRQTVIAGQNLWRQAFHTRRAARLRHVFGKFIFDASHAGFSDGKFR</sequence>
<gene>
    <name evidence="2" type="ORF">SDC9_209700</name>
</gene>
<reference evidence="2" key="1">
    <citation type="submission" date="2019-08" db="EMBL/GenBank/DDBJ databases">
        <authorList>
            <person name="Kucharzyk K."/>
            <person name="Murdoch R.W."/>
            <person name="Higgins S."/>
            <person name="Loffler F."/>
        </authorList>
    </citation>
    <scope>NUCLEOTIDE SEQUENCE</scope>
</reference>
<accession>A0A645JNP9</accession>
<feature type="region of interest" description="Disordered" evidence="1">
    <location>
        <begin position="1"/>
        <end position="20"/>
    </location>
</feature>
<name>A0A645JNP9_9ZZZZ</name>
<dbReference type="AlphaFoldDB" id="A0A645JNP9"/>
<proteinExistence type="predicted"/>
<comment type="caution">
    <text evidence="2">The sequence shown here is derived from an EMBL/GenBank/DDBJ whole genome shotgun (WGS) entry which is preliminary data.</text>
</comment>
<dbReference type="EMBL" id="VSSQ01139287">
    <property type="protein sequence ID" value="MPN61954.1"/>
    <property type="molecule type" value="Genomic_DNA"/>
</dbReference>
<evidence type="ECO:0000256" key="1">
    <source>
        <dbReference type="SAM" id="MobiDB-lite"/>
    </source>
</evidence>
<evidence type="ECO:0000313" key="2">
    <source>
        <dbReference type="EMBL" id="MPN61954.1"/>
    </source>
</evidence>
<protein>
    <submittedName>
        <fullName evidence="2">Uncharacterized protein</fullName>
    </submittedName>
</protein>
<organism evidence="2">
    <name type="scientific">bioreactor metagenome</name>
    <dbReference type="NCBI Taxonomy" id="1076179"/>
    <lineage>
        <taxon>unclassified sequences</taxon>
        <taxon>metagenomes</taxon>
        <taxon>ecological metagenomes</taxon>
    </lineage>
</organism>